<dbReference type="GO" id="GO:0061617">
    <property type="term" value="C:MICOS complex"/>
    <property type="evidence" value="ECO:0007669"/>
    <property type="project" value="TreeGrafter"/>
</dbReference>
<evidence type="ECO:0008006" key="3">
    <source>
        <dbReference type="Google" id="ProtNLM"/>
    </source>
</evidence>
<evidence type="ECO:0000313" key="2">
    <source>
        <dbReference type="EMBL" id="KAL0281397.1"/>
    </source>
</evidence>
<dbReference type="InterPro" id="IPR052632">
    <property type="entry name" value="MICOS_subunit_Mic19"/>
</dbReference>
<dbReference type="AlphaFoldDB" id="A0AAW2IGB3"/>
<dbReference type="EMBL" id="JARGDH010000001">
    <property type="protein sequence ID" value="KAL0281397.1"/>
    <property type="molecule type" value="Genomic_DNA"/>
</dbReference>
<reference evidence="2" key="1">
    <citation type="journal article" date="2024" name="Gigascience">
        <title>Chromosome-level genome of the poultry shaft louse Menopon gallinae provides insight into the host-switching and adaptive evolution of parasitic lice.</title>
        <authorList>
            <person name="Xu Y."/>
            <person name="Ma L."/>
            <person name="Liu S."/>
            <person name="Liang Y."/>
            <person name="Liu Q."/>
            <person name="He Z."/>
            <person name="Tian L."/>
            <person name="Duan Y."/>
            <person name="Cai W."/>
            <person name="Li H."/>
            <person name="Song F."/>
        </authorList>
    </citation>
    <scope>NUCLEOTIDE SEQUENCE</scope>
    <source>
        <strain evidence="2">Cailab_2023a</strain>
    </source>
</reference>
<comment type="caution">
    <text evidence="2">The sequence shown here is derived from an EMBL/GenBank/DDBJ whole genome shotgun (WGS) entry which is preliminary data.</text>
</comment>
<organism evidence="2">
    <name type="scientific">Menopon gallinae</name>
    <name type="common">poultry shaft louse</name>
    <dbReference type="NCBI Taxonomy" id="328185"/>
    <lineage>
        <taxon>Eukaryota</taxon>
        <taxon>Metazoa</taxon>
        <taxon>Ecdysozoa</taxon>
        <taxon>Arthropoda</taxon>
        <taxon>Hexapoda</taxon>
        <taxon>Insecta</taxon>
        <taxon>Pterygota</taxon>
        <taxon>Neoptera</taxon>
        <taxon>Paraneoptera</taxon>
        <taxon>Psocodea</taxon>
        <taxon>Troctomorpha</taxon>
        <taxon>Phthiraptera</taxon>
        <taxon>Amblycera</taxon>
        <taxon>Menoponidae</taxon>
        <taxon>Menopon</taxon>
    </lineage>
</organism>
<proteinExistence type="predicted"/>
<protein>
    <recommendedName>
        <fullName evidence="3">MICOS complex subunit MIC19</fullName>
    </recommendedName>
</protein>
<accession>A0AAW2IGB3</accession>
<gene>
    <name evidence="2" type="ORF">PYX00_002395</name>
</gene>
<dbReference type="PANTHER" id="PTHR21588">
    <property type="entry name" value="COILED-COIL-HELIX-COILED-COIL-HELIX DOMAIN CONTAINING 6"/>
    <property type="match status" value="1"/>
</dbReference>
<sequence>MGAAESTPRRITIPNENQFIKITDSLAERLLACQKKSEKSAAEEKAKEKARDAECPPTEADKNVRDYENSGDALINYYYGPSVTSLRVLQAKEKELKESENYWSKRIENLEQQHVELKQVMEDQYHKAVDEINNQVPRPPPDTPFPCMEHKNRVLSCYSKNSKQPLLCAEAVTEFADCVTNRRIDSLQGRKEMDV</sequence>
<feature type="region of interest" description="Disordered" evidence="1">
    <location>
        <begin position="37"/>
        <end position="66"/>
    </location>
</feature>
<dbReference type="PANTHER" id="PTHR21588:SF18">
    <property type="entry name" value="MICOS COMPLEX SUBUNIT MIC19"/>
    <property type="match status" value="1"/>
</dbReference>
<name>A0AAW2IGB3_9NEOP</name>
<dbReference type="GO" id="GO:0007007">
    <property type="term" value="P:inner mitochondrial membrane organization"/>
    <property type="evidence" value="ECO:0007669"/>
    <property type="project" value="TreeGrafter"/>
</dbReference>
<evidence type="ECO:0000256" key="1">
    <source>
        <dbReference type="SAM" id="MobiDB-lite"/>
    </source>
</evidence>